<dbReference type="PANTHER" id="PTHR42973">
    <property type="entry name" value="BINDING OXIDOREDUCTASE, PUTATIVE (AFU_ORTHOLOGUE AFUA_1G17690)-RELATED"/>
    <property type="match status" value="1"/>
</dbReference>
<keyword evidence="5" id="KW-0732">Signal</keyword>
<gene>
    <name evidence="7" type="ORF">CY34DRAFT_812009</name>
</gene>
<dbReference type="Proteomes" id="UP000054485">
    <property type="component" value="Unassembled WGS sequence"/>
</dbReference>
<evidence type="ECO:0000259" key="6">
    <source>
        <dbReference type="PROSITE" id="PS51387"/>
    </source>
</evidence>
<dbReference type="HOGENOM" id="CLU_018354_1_0_1"/>
<feature type="chain" id="PRO_5002223998" description="FAD-binding PCMH-type domain-containing protein" evidence="5">
    <location>
        <begin position="22"/>
        <end position="492"/>
    </location>
</feature>
<dbReference type="GO" id="GO:0071949">
    <property type="term" value="F:FAD binding"/>
    <property type="evidence" value="ECO:0007669"/>
    <property type="project" value="InterPro"/>
</dbReference>
<keyword evidence="8" id="KW-1185">Reference proteome</keyword>
<keyword evidence="3" id="KW-0274">FAD</keyword>
<dbReference type="InterPro" id="IPR036318">
    <property type="entry name" value="FAD-bd_PCMH-like_sf"/>
</dbReference>
<protein>
    <recommendedName>
        <fullName evidence="6">FAD-binding PCMH-type domain-containing protein</fullName>
    </recommendedName>
</protein>
<dbReference type="PROSITE" id="PS51387">
    <property type="entry name" value="FAD_PCMH"/>
    <property type="match status" value="1"/>
</dbReference>
<evidence type="ECO:0000256" key="4">
    <source>
        <dbReference type="ARBA" id="ARBA00023002"/>
    </source>
</evidence>
<dbReference type="OrthoDB" id="2151789at2759"/>
<evidence type="ECO:0000256" key="3">
    <source>
        <dbReference type="ARBA" id="ARBA00022827"/>
    </source>
</evidence>
<dbReference type="InterPro" id="IPR016166">
    <property type="entry name" value="FAD-bd_PCMH"/>
</dbReference>
<evidence type="ECO:0000256" key="1">
    <source>
        <dbReference type="ARBA" id="ARBA00005466"/>
    </source>
</evidence>
<reference evidence="8" key="2">
    <citation type="submission" date="2015-01" db="EMBL/GenBank/DDBJ databases">
        <title>Evolutionary Origins and Diversification of the Mycorrhizal Mutualists.</title>
        <authorList>
            <consortium name="DOE Joint Genome Institute"/>
            <consortium name="Mycorrhizal Genomics Consortium"/>
            <person name="Kohler A."/>
            <person name="Kuo A."/>
            <person name="Nagy L.G."/>
            <person name="Floudas D."/>
            <person name="Copeland A."/>
            <person name="Barry K.W."/>
            <person name="Cichocki N."/>
            <person name="Veneault-Fourrey C."/>
            <person name="LaButti K."/>
            <person name="Lindquist E.A."/>
            <person name="Lipzen A."/>
            <person name="Lundell T."/>
            <person name="Morin E."/>
            <person name="Murat C."/>
            <person name="Riley R."/>
            <person name="Ohm R."/>
            <person name="Sun H."/>
            <person name="Tunlid A."/>
            <person name="Henrissat B."/>
            <person name="Grigoriev I.V."/>
            <person name="Hibbett D.S."/>
            <person name="Martin F."/>
        </authorList>
    </citation>
    <scope>NUCLEOTIDE SEQUENCE [LARGE SCALE GENOMIC DNA]</scope>
    <source>
        <strain evidence="8">UH-Slu-Lm8-n1</strain>
    </source>
</reference>
<evidence type="ECO:0000256" key="2">
    <source>
        <dbReference type="ARBA" id="ARBA00022630"/>
    </source>
</evidence>
<evidence type="ECO:0000256" key="5">
    <source>
        <dbReference type="SAM" id="SignalP"/>
    </source>
</evidence>
<dbReference type="InterPro" id="IPR016169">
    <property type="entry name" value="FAD-bd_PCMH_sub2"/>
</dbReference>
<dbReference type="AlphaFoldDB" id="A0A0D0ABZ5"/>
<dbReference type="InterPro" id="IPR050416">
    <property type="entry name" value="FAD-linked_Oxidoreductase"/>
</dbReference>
<dbReference type="SUPFAM" id="SSF56176">
    <property type="entry name" value="FAD-binding/transporter-associated domain-like"/>
    <property type="match status" value="1"/>
</dbReference>
<dbReference type="STRING" id="930992.A0A0D0ABZ5"/>
<proteinExistence type="inferred from homology"/>
<evidence type="ECO:0000313" key="7">
    <source>
        <dbReference type="EMBL" id="KIK35604.1"/>
    </source>
</evidence>
<dbReference type="InterPro" id="IPR006094">
    <property type="entry name" value="Oxid_FAD_bind_N"/>
</dbReference>
<keyword evidence="4" id="KW-0560">Oxidoreductase</keyword>
<dbReference type="Gene3D" id="3.30.465.10">
    <property type="match status" value="1"/>
</dbReference>
<feature type="domain" description="FAD-binding PCMH-type" evidence="6">
    <location>
        <begin position="66"/>
        <end position="236"/>
    </location>
</feature>
<dbReference type="PANTHER" id="PTHR42973:SF13">
    <property type="entry name" value="FAD-BINDING PCMH-TYPE DOMAIN-CONTAINING PROTEIN"/>
    <property type="match status" value="1"/>
</dbReference>
<reference evidence="7 8" key="1">
    <citation type="submission" date="2014-04" db="EMBL/GenBank/DDBJ databases">
        <authorList>
            <consortium name="DOE Joint Genome Institute"/>
            <person name="Kuo A."/>
            <person name="Ruytinx J."/>
            <person name="Rineau F."/>
            <person name="Colpaert J."/>
            <person name="Kohler A."/>
            <person name="Nagy L.G."/>
            <person name="Floudas D."/>
            <person name="Copeland A."/>
            <person name="Barry K.W."/>
            <person name="Cichocki N."/>
            <person name="Veneault-Fourrey C."/>
            <person name="LaButti K."/>
            <person name="Lindquist E.A."/>
            <person name="Lipzen A."/>
            <person name="Lundell T."/>
            <person name="Morin E."/>
            <person name="Murat C."/>
            <person name="Sun H."/>
            <person name="Tunlid A."/>
            <person name="Henrissat B."/>
            <person name="Grigoriev I.V."/>
            <person name="Hibbett D.S."/>
            <person name="Martin F."/>
            <person name="Nordberg H.P."/>
            <person name="Cantor M.N."/>
            <person name="Hua S.X."/>
        </authorList>
    </citation>
    <scope>NUCLEOTIDE SEQUENCE [LARGE SCALE GENOMIC DNA]</scope>
    <source>
        <strain evidence="7 8">UH-Slu-Lm8-n1</strain>
    </source>
</reference>
<name>A0A0D0ABZ5_9AGAM</name>
<organism evidence="7 8">
    <name type="scientific">Suillus luteus UH-Slu-Lm8-n1</name>
    <dbReference type="NCBI Taxonomy" id="930992"/>
    <lineage>
        <taxon>Eukaryota</taxon>
        <taxon>Fungi</taxon>
        <taxon>Dikarya</taxon>
        <taxon>Basidiomycota</taxon>
        <taxon>Agaricomycotina</taxon>
        <taxon>Agaricomycetes</taxon>
        <taxon>Agaricomycetidae</taxon>
        <taxon>Boletales</taxon>
        <taxon>Suillineae</taxon>
        <taxon>Suillaceae</taxon>
        <taxon>Suillus</taxon>
    </lineage>
</organism>
<comment type="similarity">
    <text evidence="1">Belongs to the oxygen-dependent FAD-linked oxidoreductase family.</text>
</comment>
<keyword evidence="2" id="KW-0285">Flavoprotein</keyword>
<dbReference type="EMBL" id="KN835606">
    <property type="protein sequence ID" value="KIK35604.1"/>
    <property type="molecule type" value="Genomic_DNA"/>
</dbReference>
<dbReference type="InParanoid" id="A0A0D0ABZ5"/>
<accession>A0A0D0ABZ5</accession>
<feature type="signal peptide" evidence="5">
    <location>
        <begin position="1"/>
        <end position="21"/>
    </location>
</feature>
<sequence>MTLLPSLIFAVISGLTGLSAATTELRRADYTATCQQIAAAVSSESKVYYSGSPTYNKDNEHWASSSSQPSACSFEPANAQDVGIALNILGENQTPFAVRSGGHTANSGFSSTPGVQIALFQFSEVVYDANAQTATIGMGLIWDNVYSELDKYGVTVVGAKTTGVGVGGTVLGGGYTYLSNQYGLSVDNAVAFELVMPNGTVTSITSSSDPDLFYGLRVSFNNFGIVTTVTMKTYAQSQVWGGRISYAEAQWDPVNTAIANFVSKVTDPKACVYSTTDYASGAVVIMNILFYDAPTYPDGIFDELLEIPHLEKDISTRAYSNLVQTLPANASSGLRAMFHWVPIEQFTLPILEMVKNQTLYYGELLSESSGFLISYDLIPFLPSLYSHSDTPSAFPSSRDSGQGYSFIEVYYGWTNASDDDVMLRLGAESAAYMKQFAVDAGQDVANALIYPNCAPPGTAMEDMYGDALPHLQSIRSAVDPGNVMGLTGGWRF</sequence>
<dbReference type="Pfam" id="PF01565">
    <property type="entry name" value="FAD_binding_4"/>
    <property type="match status" value="1"/>
</dbReference>
<dbReference type="GO" id="GO:0016491">
    <property type="term" value="F:oxidoreductase activity"/>
    <property type="evidence" value="ECO:0007669"/>
    <property type="project" value="UniProtKB-KW"/>
</dbReference>
<evidence type="ECO:0000313" key="8">
    <source>
        <dbReference type="Proteomes" id="UP000054485"/>
    </source>
</evidence>